<keyword evidence="13 20" id="KW-0100">Branched-chain amino acid biosynthesis</keyword>
<evidence type="ECO:0000256" key="20">
    <source>
        <dbReference type="RuleBase" id="RU004517"/>
    </source>
</evidence>
<evidence type="ECO:0000256" key="21">
    <source>
        <dbReference type="RuleBase" id="RU004519"/>
    </source>
</evidence>
<proteinExistence type="inferred from homology"/>
<evidence type="ECO:0000256" key="19">
    <source>
        <dbReference type="RuleBase" id="RU004516"/>
    </source>
</evidence>
<feature type="modified residue" description="N6-(pyridoxal phosphate)lysine" evidence="17">
    <location>
        <position position="245"/>
    </location>
</feature>
<dbReference type="GO" id="GO:0052656">
    <property type="term" value="F:L-isoleucine-2-oxoglutarate transaminase activity"/>
    <property type="evidence" value="ECO:0007669"/>
    <property type="project" value="RHEA"/>
</dbReference>
<dbReference type="PANTHER" id="PTHR11825">
    <property type="entry name" value="SUBGROUP IIII AMINOTRANSFERASE"/>
    <property type="match status" value="1"/>
</dbReference>
<evidence type="ECO:0000256" key="4">
    <source>
        <dbReference type="ARBA" id="ARBA00004931"/>
    </source>
</evidence>
<comment type="function">
    <text evidence="2">Acts on leucine, isoleucine and valine.</text>
</comment>
<dbReference type="PIRSF" id="PIRSF006468">
    <property type="entry name" value="BCAT1"/>
    <property type="match status" value="1"/>
</dbReference>
<dbReference type="UniPathway" id="UPA00048">
    <property type="reaction ID" value="UER00073"/>
</dbReference>
<dbReference type="Proteomes" id="UP000190911">
    <property type="component" value="Chromosome I"/>
</dbReference>
<comment type="catalytic activity">
    <reaction evidence="16 20">
        <text>L-leucine + 2-oxoglutarate = 4-methyl-2-oxopentanoate + L-glutamate</text>
        <dbReference type="Rhea" id="RHEA:18321"/>
        <dbReference type="ChEBI" id="CHEBI:16810"/>
        <dbReference type="ChEBI" id="CHEBI:17865"/>
        <dbReference type="ChEBI" id="CHEBI:29985"/>
        <dbReference type="ChEBI" id="CHEBI:57427"/>
        <dbReference type="EC" id="2.6.1.42"/>
    </reaction>
</comment>
<evidence type="ECO:0000256" key="8">
    <source>
        <dbReference type="ARBA" id="ARBA00018179"/>
    </source>
</evidence>
<keyword evidence="11 20" id="KW-0808">Transferase</keyword>
<organism evidence="22 23">
    <name type="scientific">Vreelandella subglaciescola</name>
    <dbReference type="NCBI Taxonomy" id="29571"/>
    <lineage>
        <taxon>Bacteria</taxon>
        <taxon>Pseudomonadati</taxon>
        <taxon>Pseudomonadota</taxon>
        <taxon>Gammaproteobacteria</taxon>
        <taxon>Oceanospirillales</taxon>
        <taxon>Halomonadaceae</taxon>
        <taxon>Vreelandella</taxon>
    </lineage>
</organism>
<keyword evidence="23" id="KW-1185">Reference proteome</keyword>
<comment type="similarity">
    <text evidence="6 18">Belongs to the class-IV pyridoxal-phosphate-dependent aminotransferase family.</text>
</comment>
<dbReference type="EMBL" id="LT670847">
    <property type="protein sequence ID" value="SHM11187.1"/>
    <property type="molecule type" value="Genomic_DNA"/>
</dbReference>
<evidence type="ECO:0000256" key="5">
    <source>
        <dbReference type="ARBA" id="ARBA00005072"/>
    </source>
</evidence>
<dbReference type="InterPro" id="IPR033939">
    <property type="entry name" value="BCAT_family"/>
</dbReference>
<dbReference type="GO" id="GO:0009099">
    <property type="term" value="P:L-valine biosynthetic process"/>
    <property type="evidence" value="ECO:0007669"/>
    <property type="project" value="UniProtKB-UniPathway"/>
</dbReference>
<comment type="pathway">
    <text evidence="4 21">Amino-acid biosynthesis; L-valine biosynthesis; L-valine from pyruvate: step 4/4.</text>
</comment>
<evidence type="ECO:0000256" key="13">
    <source>
        <dbReference type="ARBA" id="ARBA00023304"/>
    </source>
</evidence>
<evidence type="ECO:0000256" key="9">
    <source>
        <dbReference type="ARBA" id="ARBA00022576"/>
    </source>
</evidence>
<dbReference type="GO" id="GO:0009098">
    <property type="term" value="P:L-leucine biosynthetic process"/>
    <property type="evidence" value="ECO:0007669"/>
    <property type="project" value="UniProtKB-UniPathway"/>
</dbReference>
<dbReference type="Gene3D" id="3.20.10.10">
    <property type="entry name" value="D-amino Acid Aminotransferase, subunit A, domain 2"/>
    <property type="match status" value="1"/>
</dbReference>
<protein>
    <recommendedName>
        <fullName evidence="8 20">Branched-chain-amino-acid aminotransferase</fullName>
        <ecNumber evidence="7 20">2.6.1.42</ecNumber>
    </recommendedName>
</protein>
<keyword evidence="9 20" id="KW-0032">Aminotransferase</keyword>
<evidence type="ECO:0000256" key="14">
    <source>
        <dbReference type="ARBA" id="ARBA00048212"/>
    </source>
</evidence>
<gene>
    <name evidence="22" type="ORF">SAMN05878437_1273</name>
</gene>
<dbReference type="FunCoup" id="A0A1M7G5F4">
    <property type="interactions" value="517"/>
</dbReference>
<evidence type="ECO:0000256" key="3">
    <source>
        <dbReference type="ARBA" id="ARBA00004824"/>
    </source>
</evidence>
<dbReference type="UniPathway" id="UPA00049">
    <property type="reaction ID" value="UER00062"/>
</dbReference>
<dbReference type="UniPathway" id="UPA00047">
    <property type="reaction ID" value="UER00058"/>
</dbReference>
<sequence length="406" mass="44454">MPWRALAPAIGGYTFSFHAPLSRQSFHAGANTLVLAENIPVPSATFQTQPSNQPTADNIRDNILDAPGFGIHFSDHMVHIRWTQDAGWHAHGVRPYGPLTLDPAAAVLHYGQEIFEGIKAYRHADGSVWTFRPEKNAERFRRSARRLALPELSDDDFIGALKALLAQDHAWVPTPADASDECSLYLRPFMIASEAFLGVRPSHEVDFYVIASPAAAYFKGGVEPVSIWLSSHYKRAAPGGTGFAKCGGNYAASLAAQKQADAQGCSQVAFLDAAENHWIEELGGMNLFFVFKDGRLVTPRLTDTILEGVTRDSVLTLARDEGLTPEERPISLDEWREGAESGEITEVFACGTAAVITPVSELVTEDERIRLSAGGDNAVAKRLRTKLLDLQYGRSEDTHGWLTRLV</sequence>
<dbReference type="InParanoid" id="A0A1M7G5F4"/>
<dbReference type="Pfam" id="PF01063">
    <property type="entry name" value="Aminotran_4"/>
    <property type="match status" value="1"/>
</dbReference>
<reference evidence="22 23" key="1">
    <citation type="submission" date="2016-11" db="EMBL/GenBank/DDBJ databases">
        <authorList>
            <person name="Jaros S."/>
            <person name="Januszkiewicz K."/>
            <person name="Wedrychowicz H."/>
        </authorList>
    </citation>
    <scope>NUCLEOTIDE SEQUENCE [LARGE SCALE GENOMIC DNA]</scope>
    <source>
        <strain evidence="22 23">ACAM 12</strain>
    </source>
</reference>
<evidence type="ECO:0000313" key="23">
    <source>
        <dbReference type="Proteomes" id="UP000190911"/>
    </source>
</evidence>
<comment type="pathway">
    <text evidence="5 21">Amino-acid biosynthesis; L-leucine biosynthesis; L-leucine from 3-methyl-2-oxobutanoate: step 4/4.</text>
</comment>
<dbReference type="EC" id="2.6.1.42" evidence="7 20"/>
<dbReference type="AlphaFoldDB" id="A0A1M7G5F4"/>
<evidence type="ECO:0000256" key="10">
    <source>
        <dbReference type="ARBA" id="ARBA00022605"/>
    </source>
</evidence>
<evidence type="ECO:0000313" key="22">
    <source>
        <dbReference type="EMBL" id="SHM11187.1"/>
    </source>
</evidence>
<evidence type="ECO:0000256" key="12">
    <source>
        <dbReference type="ARBA" id="ARBA00022898"/>
    </source>
</evidence>
<dbReference type="STRING" id="29571.SAMN05878437_1273"/>
<evidence type="ECO:0000256" key="16">
    <source>
        <dbReference type="ARBA" id="ARBA00049229"/>
    </source>
</evidence>
<dbReference type="NCBIfam" id="NF009897">
    <property type="entry name" value="PRK13357.1"/>
    <property type="match status" value="1"/>
</dbReference>
<dbReference type="GO" id="GO:0052655">
    <property type="term" value="F:L-valine-2-oxoglutarate transaminase activity"/>
    <property type="evidence" value="ECO:0007669"/>
    <property type="project" value="RHEA"/>
</dbReference>
<evidence type="ECO:0000256" key="6">
    <source>
        <dbReference type="ARBA" id="ARBA00009320"/>
    </source>
</evidence>
<evidence type="ECO:0000256" key="11">
    <source>
        <dbReference type="ARBA" id="ARBA00022679"/>
    </source>
</evidence>
<comment type="catalytic activity">
    <reaction evidence="14 20">
        <text>L-valine + 2-oxoglutarate = 3-methyl-2-oxobutanoate + L-glutamate</text>
        <dbReference type="Rhea" id="RHEA:24813"/>
        <dbReference type="ChEBI" id="CHEBI:11851"/>
        <dbReference type="ChEBI" id="CHEBI:16810"/>
        <dbReference type="ChEBI" id="CHEBI:29985"/>
        <dbReference type="ChEBI" id="CHEBI:57762"/>
        <dbReference type="EC" id="2.6.1.42"/>
    </reaction>
</comment>
<dbReference type="SUPFAM" id="SSF56752">
    <property type="entry name" value="D-aminoacid aminotransferase-like PLP-dependent enzymes"/>
    <property type="match status" value="1"/>
</dbReference>
<dbReference type="InterPro" id="IPR001544">
    <property type="entry name" value="Aminotrans_IV"/>
</dbReference>
<comment type="pathway">
    <text evidence="3 21">Amino-acid biosynthesis; L-isoleucine biosynthesis; L-isoleucine from 2-oxobutanoate: step 4/4.</text>
</comment>
<dbReference type="InterPro" id="IPR043131">
    <property type="entry name" value="BCAT-like_N"/>
</dbReference>
<dbReference type="GO" id="GO:0052654">
    <property type="term" value="F:L-leucine-2-oxoglutarate transaminase activity"/>
    <property type="evidence" value="ECO:0007669"/>
    <property type="project" value="RHEA"/>
</dbReference>
<keyword evidence="10 20" id="KW-0028">Amino-acid biosynthesis</keyword>
<evidence type="ECO:0000256" key="18">
    <source>
        <dbReference type="RuleBase" id="RU004106"/>
    </source>
</evidence>
<comment type="catalytic activity">
    <reaction evidence="15 20">
        <text>L-isoleucine + 2-oxoglutarate = (S)-3-methyl-2-oxopentanoate + L-glutamate</text>
        <dbReference type="Rhea" id="RHEA:24801"/>
        <dbReference type="ChEBI" id="CHEBI:16810"/>
        <dbReference type="ChEBI" id="CHEBI:29985"/>
        <dbReference type="ChEBI" id="CHEBI:35146"/>
        <dbReference type="ChEBI" id="CHEBI:58045"/>
        <dbReference type="EC" id="2.6.1.42"/>
    </reaction>
</comment>
<accession>A0A1M7G5F4</accession>
<dbReference type="InterPro" id="IPR005786">
    <property type="entry name" value="B_amino_transII"/>
</dbReference>
<dbReference type="Gene3D" id="3.30.470.10">
    <property type="match status" value="1"/>
</dbReference>
<evidence type="ECO:0000256" key="15">
    <source>
        <dbReference type="ARBA" id="ARBA00048798"/>
    </source>
</evidence>
<dbReference type="InterPro" id="IPR018300">
    <property type="entry name" value="Aminotrans_IV_CS"/>
</dbReference>
<evidence type="ECO:0000256" key="17">
    <source>
        <dbReference type="PIRSR" id="PIRSR006468-1"/>
    </source>
</evidence>
<evidence type="ECO:0000256" key="1">
    <source>
        <dbReference type="ARBA" id="ARBA00001933"/>
    </source>
</evidence>
<evidence type="ECO:0000256" key="7">
    <source>
        <dbReference type="ARBA" id="ARBA00013053"/>
    </source>
</evidence>
<dbReference type="CDD" id="cd01557">
    <property type="entry name" value="BCAT_beta_family"/>
    <property type="match status" value="1"/>
</dbReference>
<dbReference type="PANTHER" id="PTHR11825:SF44">
    <property type="entry name" value="BRANCHED-CHAIN-AMINO-ACID AMINOTRANSFERASE"/>
    <property type="match status" value="1"/>
</dbReference>
<evidence type="ECO:0000256" key="2">
    <source>
        <dbReference type="ARBA" id="ARBA00003109"/>
    </source>
</evidence>
<comment type="cofactor">
    <cofactor evidence="1 19">
        <name>pyridoxal 5'-phosphate</name>
        <dbReference type="ChEBI" id="CHEBI:597326"/>
    </cofactor>
</comment>
<dbReference type="PROSITE" id="PS00770">
    <property type="entry name" value="AA_TRANSFER_CLASS_4"/>
    <property type="match status" value="1"/>
</dbReference>
<dbReference type="NCBIfam" id="TIGR01123">
    <property type="entry name" value="ilvE_II"/>
    <property type="match status" value="1"/>
</dbReference>
<dbReference type="InterPro" id="IPR043132">
    <property type="entry name" value="BCAT-like_C"/>
</dbReference>
<dbReference type="InterPro" id="IPR036038">
    <property type="entry name" value="Aminotransferase-like"/>
</dbReference>
<keyword evidence="12 19" id="KW-0663">Pyridoxal phosphate</keyword>
<name>A0A1M7G5F4_9GAMM</name>
<dbReference type="GO" id="GO:0009097">
    <property type="term" value="P:isoleucine biosynthetic process"/>
    <property type="evidence" value="ECO:0007669"/>
    <property type="project" value="UniProtKB-UniPathway"/>
</dbReference>